<protein>
    <submittedName>
        <fullName evidence="1">Uncharacterized protein</fullName>
    </submittedName>
</protein>
<dbReference type="Gene3D" id="1.10.1220.10">
    <property type="entry name" value="Met repressor-like"/>
    <property type="match status" value="1"/>
</dbReference>
<evidence type="ECO:0000313" key="2">
    <source>
        <dbReference type="Proteomes" id="UP000324646"/>
    </source>
</evidence>
<gene>
    <name evidence="1" type="ORF">FQB35_10400</name>
</gene>
<dbReference type="EMBL" id="CP042243">
    <property type="protein sequence ID" value="QEK12709.1"/>
    <property type="molecule type" value="Genomic_DNA"/>
</dbReference>
<keyword evidence="2" id="KW-1185">Reference proteome</keyword>
<sequence length="60" mass="7119">MARKQFTTTIDEDIQKQFKEACAKNNVKMNDVLEAFMQGYIEGNFEIEKEVKYILKKNKK</sequence>
<dbReference type="AlphaFoldDB" id="A0A5C0SID9"/>
<reference evidence="1 2" key="1">
    <citation type="submission" date="2019-07" db="EMBL/GenBank/DDBJ databases">
        <title>Complete genome of Crassaminicella thermophila SY095.</title>
        <authorList>
            <person name="Li X."/>
        </authorList>
    </citation>
    <scope>NUCLEOTIDE SEQUENCE [LARGE SCALE GENOMIC DNA]</scope>
    <source>
        <strain evidence="1 2">SY095</strain>
    </source>
</reference>
<dbReference type="InterPro" id="IPR010985">
    <property type="entry name" value="Ribbon_hlx_hlx"/>
</dbReference>
<organism evidence="1 2">
    <name type="scientific">Crassaminicella thermophila</name>
    <dbReference type="NCBI Taxonomy" id="2599308"/>
    <lineage>
        <taxon>Bacteria</taxon>
        <taxon>Bacillati</taxon>
        <taxon>Bacillota</taxon>
        <taxon>Clostridia</taxon>
        <taxon>Eubacteriales</taxon>
        <taxon>Clostridiaceae</taxon>
        <taxon>Crassaminicella</taxon>
    </lineage>
</organism>
<evidence type="ECO:0000313" key="1">
    <source>
        <dbReference type="EMBL" id="QEK12709.1"/>
    </source>
</evidence>
<accession>A0A5C0SID9</accession>
<dbReference type="RefSeq" id="WP_148809855.1">
    <property type="nucleotide sequence ID" value="NZ_CP042243.1"/>
</dbReference>
<dbReference type="Proteomes" id="UP000324646">
    <property type="component" value="Chromosome"/>
</dbReference>
<name>A0A5C0SID9_CRATE</name>
<dbReference type="SUPFAM" id="SSF47598">
    <property type="entry name" value="Ribbon-helix-helix"/>
    <property type="match status" value="1"/>
</dbReference>
<dbReference type="InterPro" id="IPR013321">
    <property type="entry name" value="Arc_rbn_hlx_hlx"/>
</dbReference>
<proteinExistence type="predicted"/>
<dbReference type="GO" id="GO:0006355">
    <property type="term" value="P:regulation of DNA-templated transcription"/>
    <property type="evidence" value="ECO:0007669"/>
    <property type="project" value="InterPro"/>
</dbReference>
<dbReference type="KEGG" id="crs:FQB35_10400"/>
<dbReference type="OrthoDB" id="1955305at2"/>